<dbReference type="Proteomes" id="UP000315471">
    <property type="component" value="Unassembled WGS sequence"/>
</dbReference>
<comment type="caution">
    <text evidence="3">The sequence shown here is derived from an EMBL/GenBank/DDBJ whole genome shotgun (WGS) entry which is preliminary data.</text>
</comment>
<accession>A0A5C6DHV5</accession>
<dbReference type="Pfam" id="PF13386">
    <property type="entry name" value="DsbD_2"/>
    <property type="match status" value="1"/>
</dbReference>
<reference evidence="3 4" key="1">
    <citation type="submission" date="2019-02" db="EMBL/GenBank/DDBJ databases">
        <title>Deep-cultivation of Planctomycetes and their phenomic and genomic characterization uncovers novel biology.</title>
        <authorList>
            <person name="Wiegand S."/>
            <person name="Jogler M."/>
            <person name="Boedeker C."/>
            <person name="Pinto D."/>
            <person name="Vollmers J."/>
            <person name="Rivas-Marin E."/>
            <person name="Kohn T."/>
            <person name="Peeters S.H."/>
            <person name="Heuer A."/>
            <person name="Rast P."/>
            <person name="Oberbeckmann S."/>
            <person name="Bunk B."/>
            <person name="Jeske O."/>
            <person name="Meyerdierks A."/>
            <person name="Storesund J.E."/>
            <person name="Kallscheuer N."/>
            <person name="Luecker S."/>
            <person name="Lage O.M."/>
            <person name="Pohl T."/>
            <person name="Merkel B.J."/>
            <person name="Hornburger P."/>
            <person name="Mueller R.-W."/>
            <person name="Bruemmer F."/>
            <person name="Labrenz M."/>
            <person name="Spormann A.M."/>
            <person name="Op Den Camp H."/>
            <person name="Overmann J."/>
            <person name="Amann R."/>
            <person name="Jetten M.S.M."/>
            <person name="Mascher T."/>
            <person name="Medema M.H."/>
            <person name="Devos D.P."/>
            <person name="Kaster A.-K."/>
            <person name="Ovreas L."/>
            <person name="Rohde M."/>
            <person name="Galperin M.Y."/>
            <person name="Jogler C."/>
        </authorList>
    </citation>
    <scope>NUCLEOTIDE SEQUENCE [LARGE SCALE GENOMIC DNA]</scope>
    <source>
        <strain evidence="3 4">Q31b</strain>
    </source>
</reference>
<feature type="transmembrane region" description="Helical" evidence="1">
    <location>
        <begin position="88"/>
        <end position="109"/>
    </location>
</feature>
<dbReference type="OrthoDB" id="271709at2"/>
<dbReference type="GO" id="GO:0010045">
    <property type="term" value="P:response to nickel cation"/>
    <property type="evidence" value="ECO:0007669"/>
    <property type="project" value="TreeGrafter"/>
</dbReference>
<dbReference type="InterPro" id="IPR051224">
    <property type="entry name" value="NiCoT_RcnA"/>
</dbReference>
<keyword evidence="4" id="KW-1185">Reference proteome</keyword>
<evidence type="ECO:0000313" key="3">
    <source>
        <dbReference type="EMBL" id="TWU35624.1"/>
    </source>
</evidence>
<evidence type="ECO:0000256" key="1">
    <source>
        <dbReference type="SAM" id="Phobius"/>
    </source>
</evidence>
<proteinExistence type="predicted"/>
<dbReference type="GO" id="GO:0005886">
    <property type="term" value="C:plasma membrane"/>
    <property type="evidence" value="ECO:0007669"/>
    <property type="project" value="UniProtKB-SubCell"/>
</dbReference>
<feature type="transmembrane region" description="Helical" evidence="1">
    <location>
        <begin position="215"/>
        <end position="233"/>
    </location>
</feature>
<feature type="transmembrane region" description="Helical" evidence="1">
    <location>
        <begin position="173"/>
        <end position="194"/>
    </location>
</feature>
<dbReference type="GO" id="GO:0046583">
    <property type="term" value="F:monoatomic cation efflux transmembrane transporter activity"/>
    <property type="evidence" value="ECO:0007669"/>
    <property type="project" value="TreeGrafter"/>
</dbReference>
<feature type="transmembrane region" description="Helical" evidence="1">
    <location>
        <begin position="142"/>
        <end position="161"/>
    </location>
</feature>
<dbReference type="GO" id="GO:0015099">
    <property type="term" value="F:nickel cation transmembrane transporter activity"/>
    <property type="evidence" value="ECO:0007669"/>
    <property type="project" value="TreeGrafter"/>
</dbReference>
<keyword evidence="1" id="KW-0472">Membrane</keyword>
<protein>
    <submittedName>
        <fullName evidence="3">Nickel/cobalt efflux protein RcnA</fullName>
    </submittedName>
</protein>
<dbReference type="PANTHER" id="PTHR40659:SF1">
    <property type="entry name" value="NICKEL_COBALT EFFLUX SYSTEM RCNA"/>
    <property type="match status" value="1"/>
</dbReference>
<dbReference type="InterPro" id="IPR039447">
    <property type="entry name" value="UreH-like_TM_dom"/>
</dbReference>
<dbReference type="GO" id="GO:0032025">
    <property type="term" value="P:response to cobalt ion"/>
    <property type="evidence" value="ECO:0007669"/>
    <property type="project" value="TreeGrafter"/>
</dbReference>
<sequence>MHDHAHQLTLSLAFGLGALHALEPGHGKTAIFVYLAGERRSFLHPLVMGLSSALAHSVSLIGIAAAVHLTHHIVTGDHHHEDEAVTTAMQWISSGLVLCVGVWMLIAAIRSKPSKCGCAGHQKDDCEQSGGFTKQTSYSMSALLGIAFGLLPCPSAMAAYFTSMSTGTPVAAYGVIGLFASGIACSITVFGIIVQLFGTQFSGRDSRWSKLPWPYIRAALILSIGLFYTARLAV</sequence>
<keyword evidence="1" id="KW-0812">Transmembrane</keyword>
<dbReference type="RefSeq" id="WP_146602176.1">
    <property type="nucleotide sequence ID" value="NZ_SJPY01000009.1"/>
</dbReference>
<evidence type="ECO:0000259" key="2">
    <source>
        <dbReference type="Pfam" id="PF13386"/>
    </source>
</evidence>
<organism evidence="3 4">
    <name type="scientific">Novipirellula aureliae</name>
    <dbReference type="NCBI Taxonomy" id="2527966"/>
    <lineage>
        <taxon>Bacteria</taxon>
        <taxon>Pseudomonadati</taxon>
        <taxon>Planctomycetota</taxon>
        <taxon>Planctomycetia</taxon>
        <taxon>Pirellulales</taxon>
        <taxon>Pirellulaceae</taxon>
        <taxon>Novipirellula</taxon>
    </lineage>
</organism>
<feature type="domain" description="Urease accessory protein UreH-like transmembrane" evidence="2">
    <location>
        <begin position="87"/>
        <end position="208"/>
    </location>
</feature>
<dbReference type="EMBL" id="SJPY01000009">
    <property type="protein sequence ID" value="TWU35624.1"/>
    <property type="molecule type" value="Genomic_DNA"/>
</dbReference>
<gene>
    <name evidence="3" type="ORF">Q31b_50590</name>
</gene>
<feature type="transmembrane region" description="Helical" evidence="1">
    <location>
        <begin position="46"/>
        <end position="68"/>
    </location>
</feature>
<keyword evidence="1" id="KW-1133">Transmembrane helix</keyword>
<dbReference type="GO" id="GO:0006824">
    <property type="term" value="P:cobalt ion transport"/>
    <property type="evidence" value="ECO:0007669"/>
    <property type="project" value="UniProtKB-KW"/>
</dbReference>
<evidence type="ECO:0000313" key="4">
    <source>
        <dbReference type="Proteomes" id="UP000315471"/>
    </source>
</evidence>
<dbReference type="AlphaFoldDB" id="A0A5C6DHV5"/>
<name>A0A5C6DHV5_9BACT</name>
<dbReference type="PANTHER" id="PTHR40659">
    <property type="entry name" value="NICKEL/COBALT EFFLUX SYSTEM RCNA"/>
    <property type="match status" value="1"/>
</dbReference>